<dbReference type="InterPro" id="IPR001854">
    <property type="entry name" value="Ribosomal_uL29"/>
</dbReference>
<evidence type="ECO:0000256" key="2">
    <source>
        <dbReference type="ARBA" id="ARBA00022980"/>
    </source>
</evidence>
<dbReference type="GO" id="GO:0003735">
    <property type="term" value="F:structural constituent of ribosome"/>
    <property type="evidence" value="ECO:0007669"/>
    <property type="project" value="InterPro"/>
</dbReference>
<dbReference type="Gramene" id="ORUFI06G30330.1">
    <property type="protein sequence ID" value="ORUFI06G30330.1"/>
    <property type="gene ID" value="ORUFI06G30330"/>
</dbReference>
<protein>
    <recommendedName>
        <fullName evidence="7">Ribosomal protein L29</fullName>
    </recommendedName>
</protein>
<dbReference type="Pfam" id="PF00831">
    <property type="entry name" value="Ribosomal_L29"/>
    <property type="match status" value="1"/>
</dbReference>
<dbReference type="eggNOG" id="KOG3436">
    <property type="taxonomic scope" value="Eukaryota"/>
</dbReference>
<dbReference type="OMA" id="IVCEVTQ"/>
<keyword evidence="2" id="KW-0689">Ribosomal protein</keyword>
<reference evidence="5" key="2">
    <citation type="submission" date="2015-06" db="UniProtKB">
        <authorList>
            <consortium name="EnsemblPlants"/>
        </authorList>
    </citation>
    <scope>IDENTIFICATION</scope>
</reference>
<evidence type="ECO:0000313" key="5">
    <source>
        <dbReference type="EnsemblPlants" id="ORUFI06G30330.1"/>
    </source>
</evidence>
<dbReference type="GO" id="GO:0003729">
    <property type="term" value="F:mRNA binding"/>
    <property type="evidence" value="ECO:0007669"/>
    <property type="project" value="TreeGrafter"/>
</dbReference>
<dbReference type="InterPro" id="IPR045059">
    <property type="entry name" value="Ribosomal_uL29_euk"/>
</dbReference>
<evidence type="ECO:0000256" key="1">
    <source>
        <dbReference type="ARBA" id="ARBA00009254"/>
    </source>
</evidence>
<dbReference type="AlphaFoldDB" id="A0A0E0Q303"/>
<dbReference type="FunFam" id="1.10.287.310:FF:000002">
    <property type="entry name" value="60S ribosomal protein L35"/>
    <property type="match status" value="1"/>
</dbReference>
<evidence type="ECO:0000256" key="4">
    <source>
        <dbReference type="SAM" id="MobiDB-lite"/>
    </source>
</evidence>
<proteinExistence type="inferred from homology"/>
<reference evidence="6" key="1">
    <citation type="submission" date="2013-06" db="EMBL/GenBank/DDBJ databases">
        <authorList>
            <person name="Zhao Q."/>
        </authorList>
    </citation>
    <scope>NUCLEOTIDE SEQUENCE</scope>
    <source>
        <strain evidence="6">cv. W1943</strain>
    </source>
</reference>
<dbReference type="InterPro" id="IPR036049">
    <property type="entry name" value="Ribosomal_uL29_sf"/>
</dbReference>
<feature type="region of interest" description="Disordered" evidence="4">
    <location>
        <begin position="1"/>
        <end position="80"/>
    </location>
</feature>
<dbReference type="NCBIfam" id="TIGR00012">
    <property type="entry name" value="L29"/>
    <property type="match status" value="1"/>
</dbReference>
<feature type="compositionally biased region" description="Pro residues" evidence="4">
    <location>
        <begin position="33"/>
        <end position="50"/>
    </location>
</feature>
<keyword evidence="3" id="KW-0687">Ribonucleoprotein</keyword>
<organism evidence="5 6">
    <name type="scientific">Oryza rufipogon</name>
    <name type="common">Brownbeard rice</name>
    <name type="synonym">Asian wild rice</name>
    <dbReference type="NCBI Taxonomy" id="4529"/>
    <lineage>
        <taxon>Eukaryota</taxon>
        <taxon>Viridiplantae</taxon>
        <taxon>Streptophyta</taxon>
        <taxon>Embryophyta</taxon>
        <taxon>Tracheophyta</taxon>
        <taxon>Spermatophyta</taxon>
        <taxon>Magnoliopsida</taxon>
        <taxon>Liliopsida</taxon>
        <taxon>Poales</taxon>
        <taxon>Poaceae</taxon>
        <taxon>BOP clade</taxon>
        <taxon>Oryzoideae</taxon>
        <taxon>Oryzeae</taxon>
        <taxon>Oryzinae</taxon>
        <taxon>Oryza</taxon>
    </lineage>
</organism>
<dbReference type="GO" id="GO:0000463">
    <property type="term" value="P:maturation of LSU-rRNA from tricistronic rRNA transcript (SSU-rRNA, 5.8S rRNA, LSU-rRNA)"/>
    <property type="evidence" value="ECO:0007669"/>
    <property type="project" value="InterPro"/>
</dbReference>
<name>A0A0E0Q303_ORYRU</name>
<dbReference type="EnsemblPlants" id="ORUFI06G30330.1">
    <property type="protein sequence ID" value="ORUFI06G30330.1"/>
    <property type="gene ID" value="ORUFI06G30330"/>
</dbReference>
<dbReference type="HAMAP" id="MF_00374">
    <property type="entry name" value="Ribosomal_uL29"/>
    <property type="match status" value="1"/>
</dbReference>
<dbReference type="PANTHER" id="PTHR45722:SF2">
    <property type="entry name" value="LARGE RIBOSOMAL SUBUNIT PROTEIN UL29-RELATED"/>
    <property type="match status" value="1"/>
</dbReference>
<dbReference type="GO" id="GO:0006412">
    <property type="term" value="P:translation"/>
    <property type="evidence" value="ECO:0007669"/>
    <property type="project" value="InterPro"/>
</dbReference>
<evidence type="ECO:0008006" key="7">
    <source>
        <dbReference type="Google" id="ProtNLM"/>
    </source>
</evidence>
<sequence length="454" mass="49200">MGTLAGAAPKPRFVSPSPSPAVAATRRRLRFPLAPPRPRPPPLRWSPPSPFRLSLTLSRSRRHSPPPPPPPRAAAAAAPTTSAGAASTSVFVRRATASAAAVTVTVAMARIKVDVLRGRNKAELQAQLKDLKAELSVLRVARVTGGAPNKLSNIKVVRTSIARMLTKQRTALREAYKKKKKSLLPLDLRPKKTCAIRRRLTKHQGMLLFLIGDDPQKRPYSKASQALFSDIEHGCLPQVVLGDVPCKFRNGTIVCEVTQQHCHSKSACGDEDLSVLLGGGCRASSVLGPVSEDDDQFTEGFDRLPHVILEGGYTTNQASVPDGEISRNFSCIKIGGLFLRDTFSPPPCTLTQPSMQSVPQEPPPVSDFAHSFPITSKLKAFFIGYCLANVMSSTARSKTVVSEKKPLIKFALNVPRVAQTEALPGFTKLLAAKQDKWILLNCLSSMGCTNRSFY</sequence>
<keyword evidence="6" id="KW-1185">Reference proteome</keyword>
<dbReference type="GO" id="GO:0022625">
    <property type="term" value="C:cytosolic large ribosomal subunit"/>
    <property type="evidence" value="ECO:0007669"/>
    <property type="project" value="InterPro"/>
</dbReference>
<evidence type="ECO:0000256" key="3">
    <source>
        <dbReference type="ARBA" id="ARBA00023274"/>
    </source>
</evidence>
<comment type="similarity">
    <text evidence="1">Belongs to the universal ribosomal protein uL29 family.</text>
</comment>
<dbReference type="Gene3D" id="6.10.250.3450">
    <property type="match status" value="1"/>
</dbReference>
<dbReference type="Gene3D" id="1.10.287.310">
    <property type="match status" value="1"/>
</dbReference>
<dbReference type="STRING" id="4529.A0A0E0Q303"/>
<accession>A0A0E0Q303</accession>
<dbReference type="Proteomes" id="UP000008022">
    <property type="component" value="Unassembled WGS sequence"/>
</dbReference>
<dbReference type="PANTHER" id="PTHR45722">
    <property type="entry name" value="60S RIBOSOMAL PROTEIN L35"/>
    <property type="match status" value="1"/>
</dbReference>
<evidence type="ECO:0000313" key="6">
    <source>
        <dbReference type="Proteomes" id="UP000008022"/>
    </source>
</evidence>
<dbReference type="SUPFAM" id="SSF46561">
    <property type="entry name" value="Ribosomal protein L29 (L29p)"/>
    <property type="match status" value="1"/>
</dbReference>